<evidence type="ECO:0000256" key="1">
    <source>
        <dbReference type="ARBA" id="ARBA00022553"/>
    </source>
</evidence>
<dbReference type="PANTHER" id="PTHR44591:SF25">
    <property type="entry name" value="CHEMOTAXIS TWO-COMPONENT RESPONSE REGULATOR"/>
    <property type="match status" value="1"/>
</dbReference>
<dbReference type="InterPro" id="IPR001789">
    <property type="entry name" value="Sig_transdc_resp-reg_receiver"/>
</dbReference>
<protein>
    <recommendedName>
        <fullName evidence="3">Response regulatory domain-containing protein</fullName>
    </recommendedName>
</protein>
<evidence type="ECO:0000313" key="4">
    <source>
        <dbReference type="EMBL" id="PSJ40702.1"/>
    </source>
</evidence>
<dbReference type="SMART" id="SM00448">
    <property type="entry name" value="REC"/>
    <property type="match status" value="1"/>
</dbReference>
<accession>A0A2P7QRW6</accession>
<organism evidence="4 5">
    <name type="scientific">Allosphingosinicella deserti</name>
    <dbReference type="NCBI Taxonomy" id="2116704"/>
    <lineage>
        <taxon>Bacteria</taxon>
        <taxon>Pseudomonadati</taxon>
        <taxon>Pseudomonadota</taxon>
        <taxon>Alphaproteobacteria</taxon>
        <taxon>Sphingomonadales</taxon>
        <taxon>Sphingomonadaceae</taxon>
        <taxon>Allosphingosinicella</taxon>
    </lineage>
</organism>
<feature type="modified residue" description="4-aspartylphosphate" evidence="2">
    <location>
        <position position="63"/>
    </location>
</feature>
<reference evidence="4 5" key="1">
    <citation type="submission" date="2018-03" db="EMBL/GenBank/DDBJ databases">
        <title>The draft genome of Sphingosinicella sp. GL-C-18.</title>
        <authorList>
            <person name="Liu L."/>
            <person name="Li L."/>
            <person name="Liang L."/>
            <person name="Zhang X."/>
            <person name="Wang T."/>
        </authorList>
    </citation>
    <scope>NUCLEOTIDE SEQUENCE [LARGE SCALE GENOMIC DNA]</scope>
    <source>
        <strain evidence="4 5">GL-C-18</strain>
    </source>
</reference>
<dbReference type="Gene3D" id="3.40.50.2300">
    <property type="match status" value="1"/>
</dbReference>
<dbReference type="OrthoDB" id="9782655at2"/>
<dbReference type="GO" id="GO:0000160">
    <property type="term" value="P:phosphorelay signal transduction system"/>
    <property type="evidence" value="ECO:0007669"/>
    <property type="project" value="InterPro"/>
</dbReference>
<dbReference type="PROSITE" id="PS50110">
    <property type="entry name" value="RESPONSE_REGULATORY"/>
    <property type="match status" value="1"/>
</dbReference>
<feature type="domain" description="Response regulatory" evidence="3">
    <location>
        <begin position="14"/>
        <end position="129"/>
    </location>
</feature>
<sequence length="132" mass="14095">MASTPTNTSRSRPIVSVIDDDAAMRAALTDLLDSLGCQSQAFGSSELFLSAEEALSSDLVITDIEMGPLDGLGLLKRLGEILAQPVPVIVITALSDERLERRAAAEGCFAFLRKPFDPDRLIAHVRNAVALS</sequence>
<keyword evidence="1 2" id="KW-0597">Phosphoprotein</keyword>
<evidence type="ECO:0000259" key="3">
    <source>
        <dbReference type="PROSITE" id="PS50110"/>
    </source>
</evidence>
<dbReference type="InterPro" id="IPR050595">
    <property type="entry name" value="Bact_response_regulator"/>
</dbReference>
<dbReference type="RefSeq" id="WP_106512853.1">
    <property type="nucleotide sequence ID" value="NZ_PXYI01000003.1"/>
</dbReference>
<dbReference type="PANTHER" id="PTHR44591">
    <property type="entry name" value="STRESS RESPONSE REGULATOR PROTEIN 1"/>
    <property type="match status" value="1"/>
</dbReference>
<name>A0A2P7QRW6_9SPHN</name>
<dbReference type="AlphaFoldDB" id="A0A2P7QRW6"/>
<evidence type="ECO:0000313" key="5">
    <source>
        <dbReference type="Proteomes" id="UP000241167"/>
    </source>
</evidence>
<proteinExistence type="predicted"/>
<dbReference type="InterPro" id="IPR011006">
    <property type="entry name" value="CheY-like_superfamily"/>
</dbReference>
<gene>
    <name evidence="4" type="ORF">C7I55_10345</name>
</gene>
<comment type="caution">
    <text evidence="4">The sequence shown here is derived from an EMBL/GenBank/DDBJ whole genome shotgun (WGS) entry which is preliminary data.</text>
</comment>
<dbReference type="Pfam" id="PF00072">
    <property type="entry name" value="Response_reg"/>
    <property type="match status" value="1"/>
</dbReference>
<dbReference type="Proteomes" id="UP000241167">
    <property type="component" value="Unassembled WGS sequence"/>
</dbReference>
<keyword evidence="5" id="KW-1185">Reference proteome</keyword>
<dbReference type="SUPFAM" id="SSF52172">
    <property type="entry name" value="CheY-like"/>
    <property type="match status" value="1"/>
</dbReference>
<dbReference type="EMBL" id="PXYI01000003">
    <property type="protein sequence ID" value="PSJ40702.1"/>
    <property type="molecule type" value="Genomic_DNA"/>
</dbReference>
<evidence type="ECO:0000256" key="2">
    <source>
        <dbReference type="PROSITE-ProRule" id="PRU00169"/>
    </source>
</evidence>